<evidence type="ECO:0000313" key="1">
    <source>
        <dbReference type="EMBL" id="QYJ69523.1"/>
    </source>
</evidence>
<evidence type="ECO:0000313" key="2">
    <source>
        <dbReference type="Proteomes" id="UP000825381"/>
    </source>
</evidence>
<dbReference type="Pfam" id="PF13376">
    <property type="entry name" value="OmdA"/>
    <property type="match status" value="1"/>
</dbReference>
<protein>
    <submittedName>
        <fullName evidence="1">YdeI/OmpD-associated family protein</fullName>
    </submittedName>
</protein>
<dbReference type="InterPro" id="IPR037079">
    <property type="entry name" value="AF2212/PG0164-like_sf"/>
</dbReference>
<organism evidence="1 2">
    <name type="scientific">Flavobacterium litorale</name>
    <dbReference type="NCBI Taxonomy" id="2856519"/>
    <lineage>
        <taxon>Bacteria</taxon>
        <taxon>Pseudomonadati</taxon>
        <taxon>Bacteroidota</taxon>
        <taxon>Flavobacteriia</taxon>
        <taxon>Flavobacteriales</taxon>
        <taxon>Flavobacteriaceae</taxon>
        <taxon>Flavobacterium</taxon>
    </lineage>
</organism>
<name>A0ABX8VEC6_9FLAO</name>
<dbReference type="SUPFAM" id="SSF141694">
    <property type="entry name" value="AF2212/PG0164-like"/>
    <property type="match status" value="1"/>
</dbReference>
<reference evidence="1 2" key="1">
    <citation type="submission" date="2021-07" db="EMBL/GenBank/DDBJ databases">
        <title>Flavobacterium WSW3-B6 sp.nov, isolated from seaweed.</title>
        <authorList>
            <person name="Muhammad N."/>
            <person name="Ho H."/>
            <person name="Lee Y.-J."/>
            <person name="Nguyen T."/>
            <person name="Ho J."/>
            <person name="Kim S.-G."/>
        </authorList>
    </citation>
    <scope>NUCLEOTIDE SEQUENCE [LARGE SCALE GENOMIC DNA]</scope>
    <source>
        <strain evidence="1 2">WSW3-B6</strain>
    </source>
</reference>
<dbReference type="Pfam" id="PF08922">
    <property type="entry name" value="DUF1905"/>
    <property type="match status" value="1"/>
</dbReference>
<sequence>MNILVDRTCLLEKFSGKGGWTYVALPEITQDSTKPFGMLRVRGSIDDYEIKQYNLMPMGNGKLFLPVKAEIRKKIKKQAGDYVAVTLYLDDTPIEIPEELKLCLQNEPNAYQTFCSYTNGQQKAFIDWIYSAKQEDTKVQRIVATLKKVEKGEQL</sequence>
<dbReference type="Gene3D" id="2.40.30.100">
    <property type="entry name" value="AF2212/PG0164-like"/>
    <property type="match status" value="1"/>
</dbReference>
<accession>A0ABX8VEC6</accession>
<dbReference type="InterPro" id="IPR015018">
    <property type="entry name" value="DUF1905"/>
</dbReference>
<dbReference type="EMBL" id="CP080429">
    <property type="protein sequence ID" value="QYJ69523.1"/>
    <property type="molecule type" value="Genomic_DNA"/>
</dbReference>
<dbReference type="Proteomes" id="UP000825381">
    <property type="component" value="Chromosome"/>
</dbReference>
<gene>
    <name evidence="1" type="ORF">K1I41_09830</name>
</gene>
<keyword evidence="2" id="KW-1185">Reference proteome</keyword>
<proteinExistence type="predicted"/>